<feature type="compositionally biased region" description="Basic residues" evidence="2">
    <location>
        <begin position="795"/>
        <end position="807"/>
    </location>
</feature>
<gene>
    <name evidence="3" type="ORF">HU200_055960</name>
</gene>
<feature type="compositionally biased region" description="Basic and acidic residues" evidence="2">
    <location>
        <begin position="589"/>
        <end position="603"/>
    </location>
</feature>
<feature type="compositionally biased region" description="Polar residues" evidence="2">
    <location>
        <begin position="529"/>
        <end position="547"/>
    </location>
</feature>
<dbReference type="OrthoDB" id="21648at2759"/>
<feature type="region of interest" description="Disordered" evidence="2">
    <location>
        <begin position="270"/>
        <end position="296"/>
    </location>
</feature>
<comment type="caution">
    <text evidence="3">The sequence shown here is derived from an EMBL/GenBank/DDBJ whole genome shotgun (WGS) entry which is preliminary data.</text>
</comment>
<feature type="region of interest" description="Disordered" evidence="2">
    <location>
        <begin position="391"/>
        <end position="419"/>
    </location>
</feature>
<feature type="coiled-coil region" evidence="1">
    <location>
        <begin position="148"/>
        <end position="175"/>
    </location>
</feature>
<feature type="compositionally biased region" description="Basic residues" evidence="2">
    <location>
        <begin position="575"/>
        <end position="588"/>
    </location>
</feature>
<dbReference type="PANTHER" id="PTHR34057">
    <property type="entry name" value="ELONGATION FACTOR"/>
    <property type="match status" value="1"/>
</dbReference>
<feature type="compositionally biased region" description="Polar residues" evidence="2">
    <location>
        <begin position="405"/>
        <end position="419"/>
    </location>
</feature>
<feature type="compositionally biased region" description="Polar residues" evidence="2">
    <location>
        <begin position="729"/>
        <end position="779"/>
    </location>
</feature>
<reference evidence="3" key="1">
    <citation type="submission" date="2020-07" db="EMBL/GenBank/DDBJ databases">
        <title>Genome sequence and genetic diversity analysis of an under-domesticated orphan crop, white fonio (Digitaria exilis).</title>
        <authorList>
            <person name="Bennetzen J.L."/>
            <person name="Chen S."/>
            <person name="Ma X."/>
            <person name="Wang X."/>
            <person name="Yssel A.E.J."/>
            <person name="Chaluvadi S.R."/>
            <person name="Johnson M."/>
            <person name="Gangashetty P."/>
            <person name="Hamidou F."/>
            <person name="Sanogo M.D."/>
            <person name="Zwaenepoel A."/>
            <person name="Wallace J."/>
            <person name="Van De Peer Y."/>
            <person name="Van Deynze A."/>
        </authorList>
    </citation>
    <scope>NUCLEOTIDE SEQUENCE</scope>
    <source>
        <tissue evidence="3">Leaves</tissue>
    </source>
</reference>
<keyword evidence="1" id="KW-0175">Coiled coil</keyword>
<keyword evidence="4" id="KW-1185">Reference proteome</keyword>
<feature type="region of interest" description="Disordered" evidence="2">
    <location>
        <begin position="527"/>
        <end position="807"/>
    </location>
</feature>
<dbReference type="AlphaFoldDB" id="A0A835AIZ4"/>
<organism evidence="3 4">
    <name type="scientific">Digitaria exilis</name>
    <dbReference type="NCBI Taxonomy" id="1010633"/>
    <lineage>
        <taxon>Eukaryota</taxon>
        <taxon>Viridiplantae</taxon>
        <taxon>Streptophyta</taxon>
        <taxon>Embryophyta</taxon>
        <taxon>Tracheophyta</taxon>
        <taxon>Spermatophyta</taxon>
        <taxon>Magnoliopsida</taxon>
        <taxon>Liliopsida</taxon>
        <taxon>Poales</taxon>
        <taxon>Poaceae</taxon>
        <taxon>PACMAD clade</taxon>
        <taxon>Panicoideae</taxon>
        <taxon>Panicodae</taxon>
        <taxon>Paniceae</taxon>
        <taxon>Anthephorinae</taxon>
        <taxon>Digitaria</taxon>
    </lineage>
</organism>
<feature type="compositionally biased region" description="Polar residues" evidence="2">
    <location>
        <begin position="282"/>
        <end position="296"/>
    </location>
</feature>
<dbReference type="PANTHER" id="PTHR34057:SF15">
    <property type="entry name" value="CALMODULIN-BINDING DOMAIN-CONTAINING PROTEIN"/>
    <property type="match status" value="1"/>
</dbReference>
<accession>A0A835AIZ4</accession>
<feature type="region of interest" description="Disordered" evidence="2">
    <location>
        <begin position="180"/>
        <end position="209"/>
    </location>
</feature>
<evidence type="ECO:0000256" key="2">
    <source>
        <dbReference type="SAM" id="MobiDB-lite"/>
    </source>
</evidence>
<evidence type="ECO:0000313" key="3">
    <source>
        <dbReference type="EMBL" id="KAF8663344.1"/>
    </source>
</evidence>
<protein>
    <submittedName>
        <fullName evidence="3">Uncharacterized protein</fullName>
    </submittedName>
</protein>
<name>A0A835AIZ4_9POAL</name>
<dbReference type="EMBL" id="JACEFO010002379">
    <property type="protein sequence ID" value="KAF8663344.1"/>
    <property type="molecule type" value="Genomic_DNA"/>
</dbReference>
<feature type="compositionally biased region" description="Basic and acidic residues" evidence="2">
    <location>
        <begin position="649"/>
        <end position="668"/>
    </location>
</feature>
<proteinExistence type="predicted"/>
<evidence type="ECO:0000313" key="4">
    <source>
        <dbReference type="Proteomes" id="UP000636709"/>
    </source>
</evidence>
<dbReference type="Proteomes" id="UP000636709">
    <property type="component" value="Unassembled WGS sequence"/>
</dbReference>
<evidence type="ECO:0000256" key="1">
    <source>
        <dbReference type="SAM" id="Coils"/>
    </source>
</evidence>
<feature type="compositionally biased region" description="Polar residues" evidence="2">
    <location>
        <begin position="180"/>
        <end position="199"/>
    </location>
</feature>
<feature type="compositionally biased region" description="Basic and acidic residues" evidence="2">
    <location>
        <begin position="714"/>
        <end position="728"/>
    </location>
</feature>
<sequence>MMIGHASAPGSQRQNRDVEDVVQSVKISFLSTDMEEEGDVEEEVSKVHHDSNANYLALSSMVLLNAEAVWTNGGPPVVVAPDLDQGCDDTIECSSSFGDTSYGFGGEADDGEPEVNSVFSAHASGCVPRRRNVTDEWRNSVLPILWRCQWLELRMKELSSQVSKYDRELALIKKEKEIQQPVSKANGSMSESMHSKQNQGGTGGLLIDDDRGSTVDGSIRGELDAVTLLDSENYDTIFEQLTLKRIVVTIDGLQSRVHLLQDCISKAHSGGENLAPSEDNTHVSVPQKGQHTQKHSLSYTKCRYTKPQKRKHINILLKDDYGSTLSGSPALPDRETEFDGNIRGELDTDTLPNSENYDTIFEQLTLKGTLVTIDGLQSRVHLLQDCLSKAHSGGENLAPSEDNTHVSVPQKGQHTQNHSFSYTKCRTKPRKRKNLNILLKDDYGSILSGRPALPDRETDVHIKDANTNAEERSGECNHSRKKTVIVDLLLGTANFTPNCHIGDLCKGNTDDILIDNACQQLDNAKHLPSGTSSKGQNISGPAETKSTCAPVEAKNSCAPVVEPVSPQRKQEPKPKKMMKKRSFSTKKQRKEDSKTHATKKITEDVAAAAKNKTRSTLSAAAAEKTERKPSGAPGPGTMTACSAGKKHKTGNEPPDKKCESLASKKQETVKLSSAAKKQETVKLSSAAKKLETVKLSSAAKKQETMKLSSSANRQKTEKPSSTGKKQETMKLSSSANRQKTENPSSAGKKQKTENPSSAAKQQETENMPSSTKETESSPLNLKIEKSVVVAVNSRRSQRVRKPKVFAE</sequence>